<keyword evidence="2" id="KW-1185">Reference proteome</keyword>
<dbReference type="AlphaFoldDB" id="A0A4Y7SNZ2"/>
<dbReference type="Proteomes" id="UP000298030">
    <property type="component" value="Unassembled WGS sequence"/>
</dbReference>
<organism evidence="1 2">
    <name type="scientific">Coprinellus micaceus</name>
    <name type="common">Glistening ink-cap mushroom</name>
    <name type="synonym">Coprinus micaceus</name>
    <dbReference type="NCBI Taxonomy" id="71717"/>
    <lineage>
        <taxon>Eukaryota</taxon>
        <taxon>Fungi</taxon>
        <taxon>Dikarya</taxon>
        <taxon>Basidiomycota</taxon>
        <taxon>Agaricomycotina</taxon>
        <taxon>Agaricomycetes</taxon>
        <taxon>Agaricomycetidae</taxon>
        <taxon>Agaricales</taxon>
        <taxon>Agaricineae</taxon>
        <taxon>Psathyrellaceae</taxon>
        <taxon>Coprinellus</taxon>
    </lineage>
</organism>
<gene>
    <name evidence="1" type="ORF">FA13DRAFT_1818354</name>
</gene>
<sequence length="183" mass="20476">MSALPDTAANYLDLAARATQENFVVDFTAETLKFLGYDDRRTMVSKYCTIPFTICGDNYRVDQTDACIIHNPIFVLLVLALEDKTLSNRNDAEAQVVAGAISAFQFNNRERRDQGLDLLDAMTIPCITMSGTRPTFYLVPCHHGASHRHHHWPVSCYSNSRFAVPHCSNAHAGWKIRNTEGSP</sequence>
<evidence type="ECO:0000313" key="1">
    <source>
        <dbReference type="EMBL" id="TEB23590.1"/>
    </source>
</evidence>
<accession>A0A4Y7SNZ2</accession>
<protein>
    <submittedName>
        <fullName evidence="1">Uncharacterized protein</fullName>
    </submittedName>
</protein>
<comment type="caution">
    <text evidence="1">The sequence shown here is derived from an EMBL/GenBank/DDBJ whole genome shotgun (WGS) entry which is preliminary data.</text>
</comment>
<evidence type="ECO:0000313" key="2">
    <source>
        <dbReference type="Proteomes" id="UP000298030"/>
    </source>
</evidence>
<proteinExistence type="predicted"/>
<reference evidence="1 2" key="1">
    <citation type="journal article" date="2019" name="Nat. Ecol. Evol.">
        <title>Megaphylogeny resolves global patterns of mushroom evolution.</title>
        <authorList>
            <person name="Varga T."/>
            <person name="Krizsan K."/>
            <person name="Foldi C."/>
            <person name="Dima B."/>
            <person name="Sanchez-Garcia M."/>
            <person name="Sanchez-Ramirez S."/>
            <person name="Szollosi G.J."/>
            <person name="Szarkandi J.G."/>
            <person name="Papp V."/>
            <person name="Albert L."/>
            <person name="Andreopoulos W."/>
            <person name="Angelini C."/>
            <person name="Antonin V."/>
            <person name="Barry K.W."/>
            <person name="Bougher N.L."/>
            <person name="Buchanan P."/>
            <person name="Buyck B."/>
            <person name="Bense V."/>
            <person name="Catcheside P."/>
            <person name="Chovatia M."/>
            <person name="Cooper J."/>
            <person name="Damon W."/>
            <person name="Desjardin D."/>
            <person name="Finy P."/>
            <person name="Geml J."/>
            <person name="Haridas S."/>
            <person name="Hughes K."/>
            <person name="Justo A."/>
            <person name="Karasinski D."/>
            <person name="Kautmanova I."/>
            <person name="Kiss B."/>
            <person name="Kocsube S."/>
            <person name="Kotiranta H."/>
            <person name="LaButti K.M."/>
            <person name="Lechner B.E."/>
            <person name="Liimatainen K."/>
            <person name="Lipzen A."/>
            <person name="Lukacs Z."/>
            <person name="Mihaltcheva S."/>
            <person name="Morgado L.N."/>
            <person name="Niskanen T."/>
            <person name="Noordeloos M.E."/>
            <person name="Ohm R.A."/>
            <person name="Ortiz-Santana B."/>
            <person name="Ovrebo C."/>
            <person name="Racz N."/>
            <person name="Riley R."/>
            <person name="Savchenko A."/>
            <person name="Shiryaev A."/>
            <person name="Soop K."/>
            <person name="Spirin V."/>
            <person name="Szebenyi C."/>
            <person name="Tomsovsky M."/>
            <person name="Tulloss R.E."/>
            <person name="Uehling J."/>
            <person name="Grigoriev I.V."/>
            <person name="Vagvolgyi C."/>
            <person name="Papp T."/>
            <person name="Martin F.M."/>
            <person name="Miettinen O."/>
            <person name="Hibbett D.S."/>
            <person name="Nagy L.G."/>
        </authorList>
    </citation>
    <scope>NUCLEOTIDE SEQUENCE [LARGE SCALE GENOMIC DNA]</scope>
    <source>
        <strain evidence="1 2">FP101781</strain>
    </source>
</reference>
<dbReference type="EMBL" id="QPFP01000076">
    <property type="protein sequence ID" value="TEB23590.1"/>
    <property type="molecule type" value="Genomic_DNA"/>
</dbReference>
<name>A0A4Y7SNZ2_COPMI</name>
<dbReference type="OrthoDB" id="3253976at2759"/>